<keyword evidence="8" id="KW-1185">Reference proteome</keyword>
<dbReference type="PANTHER" id="PTHR43126:SF1">
    <property type="entry name" value="D-ALANYL-D-ALANINE DIPEPTIDASE"/>
    <property type="match status" value="1"/>
</dbReference>
<evidence type="ECO:0000256" key="4">
    <source>
        <dbReference type="ARBA" id="ARBA00022833"/>
    </source>
</evidence>
<evidence type="ECO:0000256" key="5">
    <source>
        <dbReference type="ARBA" id="ARBA00022997"/>
    </source>
</evidence>
<dbReference type="PANTHER" id="PTHR43126">
    <property type="entry name" value="D-ALANYL-D-ALANINE DIPEPTIDASE"/>
    <property type="match status" value="1"/>
</dbReference>
<evidence type="ECO:0000256" key="7">
    <source>
        <dbReference type="ARBA" id="ARBA00023316"/>
    </source>
</evidence>
<dbReference type="Pfam" id="PF01427">
    <property type="entry name" value="Peptidase_M15"/>
    <property type="match status" value="1"/>
</dbReference>
<keyword evidence="1" id="KW-0645">Protease</keyword>
<proteinExistence type="predicted"/>
<organism evidence="8 9">
    <name type="scientific">Ditylenchus dipsaci</name>
    <dbReference type="NCBI Taxonomy" id="166011"/>
    <lineage>
        <taxon>Eukaryota</taxon>
        <taxon>Metazoa</taxon>
        <taxon>Ecdysozoa</taxon>
        <taxon>Nematoda</taxon>
        <taxon>Chromadorea</taxon>
        <taxon>Rhabditida</taxon>
        <taxon>Tylenchina</taxon>
        <taxon>Tylenchomorpha</taxon>
        <taxon>Sphaerularioidea</taxon>
        <taxon>Anguinidae</taxon>
        <taxon>Anguininae</taxon>
        <taxon>Ditylenchus</taxon>
    </lineage>
</organism>
<sequence length="197" mass="22951">MSIQSSVPADFVFIDDIIPTIKQNLRYNTNENFMGHPLPGYSPMLAQRTVDYFFEWFKNSSDQSKKTYYYPNQDLKKPEIRDKYFTPTSGHSRGSTLDLTIIKLGKDVKEVNPVEQTLSDGRKILRLDDGSLDVGGSFDLFDDSSYHNTTLITDQQKEMRAYLKKVMDQHGFDAFVPEWWHYNLRDEPILKLFSILM</sequence>
<dbReference type="Proteomes" id="UP000887574">
    <property type="component" value="Unplaced"/>
</dbReference>
<dbReference type="GO" id="GO:0008237">
    <property type="term" value="F:metallopeptidase activity"/>
    <property type="evidence" value="ECO:0007669"/>
    <property type="project" value="UniProtKB-KW"/>
</dbReference>
<reference evidence="9" key="1">
    <citation type="submission" date="2022-11" db="UniProtKB">
        <authorList>
            <consortium name="WormBaseParasite"/>
        </authorList>
    </citation>
    <scope>IDENTIFICATION</scope>
</reference>
<dbReference type="SUPFAM" id="SSF55166">
    <property type="entry name" value="Hedgehog/DD-peptidase"/>
    <property type="match status" value="1"/>
</dbReference>
<keyword evidence="2" id="KW-0479">Metal-binding</keyword>
<dbReference type="InterPro" id="IPR009045">
    <property type="entry name" value="Zn_M74/Hedgehog-like"/>
</dbReference>
<evidence type="ECO:0000313" key="8">
    <source>
        <dbReference type="Proteomes" id="UP000887574"/>
    </source>
</evidence>
<dbReference type="WBParaSite" id="jg15443">
    <property type="protein sequence ID" value="jg15443"/>
    <property type="gene ID" value="jg15443"/>
</dbReference>
<keyword evidence="4" id="KW-0862">Zinc</keyword>
<evidence type="ECO:0000256" key="1">
    <source>
        <dbReference type="ARBA" id="ARBA00022670"/>
    </source>
</evidence>
<keyword evidence="7" id="KW-0961">Cell wall biogenesis/degradation</keyword>
<evidence type="ECO:0000256" key="3">
    <source>
        <dbReference type="ARBA" id="ARBA00022801"/>
    </source>
</evidence>
<dbReference type="GO" id="GO:0006508">
    <property type="term" value="P:proteolysis"/>
    <property type="evidence" value="ECO:0007669"/>
    <property type="project" value="UniProtKB-KW"/>
</dbReference>
<dbReference type="GO" id="GO:0016805">
    <property type="term" value="F:dipeptidase activity"/>
    <property type="evidence" value="ECO:0007669"/>
    <property type="project" value="UniProtKB-KW"/>
</dbReference>
<dbReference type="GO" id="GO:0046872">
    <property type="term" value="F:metal ion binding"/>
    <property type="evidence" value="ECO:0007669"/>
    <property type="project" value="UniProtKB-KW"/>
</dbReference>
<evidence type="ECO:0000313" key="9">
    <source>
        <dbReference type="WBParaSite" id="jg15443"/>
    </source>
</evidence>
<evidence type="ECO:0000256" key="6">
    <source>
        <dbReference type="ARBA" id="ARBA00023049"/>
    </source>
</evidence>
<dbReference type="Gene3D" id="3.30.1380.10">
    <property type="match status" value="1"/>
</dbReference>
<dbReference type="GO" id="GO:0071555">
    <property type="term" value="P:cell wall organization"/>
    <property type="evidence" value="ECO:0007669"/>
    <property type="project" value="UniProtKB-KW"/>
</dbReference>
<keyword evidence="5" id="KW-0224">Dipeptidase</keyword>
<dbReference type="AlphaFoldDB" id="A0A915D381"/>
<keyword evidence="6" id="KW-0482">Metalloprotease</keyword>
<evidence type="ECO:0000256" key="2">
    <source>
        <dbReference type="ARBA" id="ARBA00022723"/>
    </source>
</evidence>
<protein>
    <submittedName>
        <fullName evidence="9">D-Ala-D-Ala dipeptidase</fullName>
    </submittedName>
</protein>
<name>A0A915D381_9BILA</name>
<dbReference type="InterPro" id="IPR000755">
    <property type="entry name" value="A_A_dipeptidase"/>
</dbReference>
<keyword evidence="3" id="KW-0378">Hydrolase</keyword>
<accession>A0A915D381</accession>